<dbReference type="PROSITE" id="PS50022">
    <property type="entry name" value="FA58C_3"/>
    <property type="match status" value="2"/>
</dbReference>
<comment type="similarity">
    <text evidence="1">Belongs to the glycosyl hydrolase 29 family.</text>
</comment>
<dbReference type="GO" id="GO:0004560">
    <property type="term" value="F:alpha-L-fucosidase activity"/>
    <property type="evidence" value="ECO:0007669"/>
    <property type="project" value="InterPro"/>
</dbReference>
<dbReference type="SUPFAM" id="SSF49785">
    <property type="entry name" value="Galactose-binding domain-like"/>
    <property type="match status" value="2"/>
</dbReference>
<evidence type="ECO:0000256" key="4">
    <source>
        <dbReference type="ARBA" id="ARBA00022801"/>
    </source>
</evidence>
<dbReference type="GO" id="GO:0006004">
    <property type="term" value="P:fucose metabolic process"/>
    <property type="evidence" value="ECO:0007669"/>
    <property type="project" value="TreeGrafter"/>
</dbReference>
<dbReference type="PANTHER" id="PTHR10030:SF37">
    <property type="entry name" value="ALPHA-L-FUCOSIDASE-RELATED"/>
    <property type="match status" value="1"/>
</dbReference>
<evidence type="ECO:0000256" key="3">
    <source>
        <dbReference type="ARBA" id="ARBA00022729"/>
    </source>
</evidence>
<sequence>MASMLFTLSCQEAIVAPEAETPVPSQRQLIWQEMEFYGFVHFSINTFTDMEWGLGDESPDRFNPTELDTRQWVREMADAGMRGVIITAKHHDGFCLWPSRYTEHSVKNSPWKNGEGDVIRELADACEEYGLKLGVYYSPWDRHHADYGKPEYITYMRLQLEELLTNYGDIFEVWFDGANGGTGYYGGANEERRVDKKSYYDWENTFALVRKLQPDAVIFGDAGPDVRWVGNEEGHAYPTTWSNLLRDSVYAGMPEYGDKYAKGQENGTHWVPAEADVSIRPGWYYHAYEDHKVKSLSQLMDIYYKSIGRNSSLLLNFPVDKRGLIHENDVMALRKMASKIKEDFAVDLIAGKSATASTDRGAGYQAGNVLDGQGGNYWAAPADSRQGSIEVDFDGELTFNRLWIQEYIPLGQRVKKFTVEVKQDGQWTEIAAETTIGFKRLLRLEDTKGTSLRLNILDAKSSPLISSLRMFHAPKMMEAPVISRDVQGMVSINSPEEGLVIFYTSDGTTPGQNSQRYMAPFQPEYPALIKAITFDEVQGRSSDAGSQYFDMPKGDWKVLEAGTEGNKAIDENINTHYSSQDDRLTLDLGQALQLMGFTYTPMQQRYLSGVIKEYRFYTSRDSINWELVAEGEFGNIENSPILQRITLDRKVNARYIRLESKRTTDGKNASFAEVGVITE</sequence>
<evidence type="ECO:0000256" key="2">
    <source>
        <dbReference type="ARBA" id="ARBA00012662"/>
    </source>
</evidence>
<dbReference type="EC" id="3.2.1.51" evidence="2"/>
<reference evidence="7 8" key="1">
    <citation type="submission" date="2014-04" db="EMBL/GenBank/DDBJ databases">
        <title>Characterization and application of a salt tolerant electro-active bacterium.</title>
        <authorList>
            <person name="Yang L."/>
            <person name="Wei S."/>
            <person name="Tay Q.X.M."/>
        </authorList>
    </citation>
    <scope>NUCLEOTIDE SEQUENCE [LARGE SCALE GENOMIC DNA]</scope>
    <source>
        <strain evidence="7 8">LY1</strain>
    </source>
</reference>
<evidence type="ECO:0000313" key="8">
    <source>
        <dbReference type="Proteomes" id="UP000027821"/>
    </source>
</evidence>
<dbReference type="InterPro" id="IPR057739">
    <property type="entry name" value="Glyco_hydro_29_N"/>
</dbReference>
<dbReference type="FunFam" id="3.20.20.80:FF:000052">
    <property type="entry name" value="Putative alpha-L-fucosidase 1"/>
    <property type="match status" value="1"/>
</dbReference>
<feature type="domain" description="F5/8 type C" evidence="6">
    <location>
        <begin position="337"/>
        <end position="430"/>
    </location>
</feature>
<keyword evidence="8" id="KW-1185">Reference proteome</keyword>
<dbReference type="InterPro" id="IPR059177">
    <property type="entry name" value="GH29D-like_dom"/>
</dbReference>
<evidence type="ECO:0000313" key="7">
    <source>
        <dbReference type="EMBL" id="KEO75583.1"/>
    </source>
</evidence>
<organism evidence="7 8">
    <name type="scientific">Anditalea andensis</name>
    <dbReference type="NCBI Taxonomy" id="1048983"/>
    <lineage>
        <taxon>Bacteria</taxon>
        <taxon>Pseudomonadati</taxon>
        <taxon>Bacteroidota</taxon>
        <taxon>Cytophagia</taxon>
        <taxon>Cytophagales</taxon>
        <taxon>Cytophagaceae</taxon>
        <taxon>Anditalea</taxon>
    </lineage>
</organism>
<keyword evidence="4" id="KW-0378">Hydrolase</keyword>
<dbReference type="SMART" id="SM00812">
    <property type="entry name" value="Alpha_L_fucos"/>
    <property type="match status" value="1"/>
</dbReference>
<dbReference type="InterPro" id="IPR017853">
    <property type="entry name" value="GH"/>
</dbReference>
<dbReference type="Gene3D" id="2.60.120.260">
    <property type="entry name" value="Galactose-binding domain-like"/>
    <property type="match status" value="2"/>
</dbReference>
<dbReference type="SUPFAM" id="SSF51445">
    <property type="entry name" value="(Trans)glycosidases"/>
    <property type="match status" value="1"/>
</dbReference>
<evidence type="ECO:0000256" key="5">
    <source>
        <dbReference type="ARBA" id="ARBA00023295"/>
    </source>
</evidence>
<keyword evidence="5" id="KW-0326">Glycosidase</keyword>
<keyword evidence="3" id="KW-0732">Signal</keyword>
<dbReference type="STRING" id="1048983.EL17_00380"/>
<accession>A0A074L6Z2</accession>
<evidence type="ECO:0000259" key="6">
    <source>
        <dbReference type="PROSITE" id="PS50022"/>
    </source>
</evidence>
<comment type="caution">
    <text evidence="7">The sequence shown here is derived from an EMBL/GenBank/DDBJ whole genome shotgun (WGS) entry which is preliminary data.</text>
</comment>
<dbReference type="Pfam" id="PF13290">
    <property type="entry name" value="CHB_HEX_C_1"/>
    <property type="match status" value="1"/>
</dbReference>
<evidence type="ECO:0000256" key="1">
    <source>
        <dbReference type="ARBA" id="ARBA00007951"/>
    </source>
</evidence>
<dbReference type="OrthoDB" id="1095333at2"/>
<protein>
    <recommendedName>
        <fullName evidence="2">alpha-L-fucosidase</fullName>
        <ecNumber evidence="2">3.2.1.51</ecNumber>
    </recommendedName>
</protein>
<proteinExistence type="inferred from homology"/>
<dbReference type="EMBL" id="JMIH01000010">
    <property type="protein sequence ID" value="KEO75583.1"/>
    <property type="molecule type" value="Genomic_DNA"/>
</dbReference>
<dbReference type="Proteomes" id="UP000027821">
    <property type="component" value="Unassembled WGS sequence"/>
</dbReference>
<dbReference type="Gene3D" id="3.20.20.80">
    <property type="entry name" value="Glycosidases"/>
    <property type="match status" value="1"/>
</dbReference>
<dbReference type="GO" id="GO:0016139">
    <property type="term" value="P:glycoside catabolic process"/>
    <property type="evidence" value="ECO:0007669"/>
    <property type="project" value="TreeGrafter"/>
</dbReference>
<dbReference type="eggNOG" id="COG3669">
    <property type="taxonomic scope" value="Bacteria"/>
</dbReference>
<dbReference type="Pfam" id="PF00754">
    <property type="entry name" value="F5_F8_type_C"/>
    <property type="match status" value="2"/>
</dbReference>
<dbReference type="PANTHER" id="PTHR10030">
    <property type="entry name" value="ALPHA-L-FUCOSIDASE"/>
    <property type="match status" value="1"/>
</dbReference>
<dbReference type="InterPro" id="IPR000421">
    <property type="entry name" value="FA58C"/>
</dbReference>
<dbReference type="InterPro" id="IPR000933">
    <property type="entry name" value="Glyco_hydro_29"/>
</dbReference>
<dbReference type="InterPro" id="IPR008979">
    <property type="entry name" value="Galactose-bd-like_sf"/>
</dbReference>
<gene>
    <name evidence="7" type="ORF">EL17_00380</name>
</gene>
<dbReference type="Pfam" id="PF01120">
    <property type="entry name" value="Alpha_L_fucos"/>
    <property type="match status" value="1"/>
</dbReference>
<dbReference type="GO" id="GO:0005764">
    <property type="term" value="C:lysosome"/>
    <property type="evidence" value="ECO:0007669"/>
    <property type="project" value="TreeGrafter"/>
</dbReference>
<dbReference type="AlphaFoldDB" id="A0A074L6Z2"/>
<name>A0A074L6Z2_9BACT</name>
<feature type="domain" description="F5/8 type C" evidence="6">
    <location>
        <begin position="584"/>
        <end position="679"/>
    </location>
</feature>